<organism evidence="1 2">
    <name type="scientific">Acrasis kona</name>
    <dbReference type="NCBI Taxonomy" id="1008807"/>
    <lineage>
        <taxon>Eukaryota</taxon>
        <taxon>Discoba</taxon>
        <taxon>Heterolobosea</taxon>
        <taxon>Tetramitia</taxon>
        <taxon>Eutetramitia</taxon>
        <taxon>Acrasidae</taxon>
        <taxon>Acrasis</taxon>
    </lineage>
</organism>
<dbReference type="Proteomes" id="UP001431209">
    <property type="component" value="Unassembled WGS sequence"/>
</dbReference>
<keyword evidence="2" id="KW-1185">Reference proteome</keyword>
<comment type="caution">
    <text evidence="1">The sequence shown here is derived from an EMBL/GenBank/DDBJ whole genome shotgun (WGS) entry which is preliminary data.</text>
</comment>
<name>A0AAW2YMS0_9EUKA</name>
<proteinExistence type="predicted"/>
<protein>
    <submittedName>
        <fullName evidence="1">Uncharacterized protein</fullName>
    </submittedName>
</protein>
<sequence>MNLKFTRIEGGILTDQQRIEELEDNFLKIKSILERHDANIKELYKKFCQKDALLCVSDILSYVHKAAVDAALDYLQFDILNPLTMEDCRREKFATVNDLWWDANGLDLRRLNQVLNTFKDASRNKLAHIDVDVTPEMLKKVINGDLMEESEMKAFVDAISRPIVLPVRDIVYIEDLIDLFYSEQVKPRSRTNHNYDKLVDNFYYLLVDLKVWV</sequence>
<gene>
    <name evidence="1" type="ORF">AKO1_001650</name>
</gene>
<dbReference type="AlphaFoldDB" id="A0AAW2YMS0"/>
<dbReference type="EMBL" id="JAOPGA020000336">
    <property type="protein sequence ID" value="KAL0478231.1"/>
    <property type="molecule type" value="Genomic_DNA"/>
</dbReference>
<reference evidence="1 2" key="1">
    <citation type="submission" date="2024-03" db="EMBL/GenBank/DDBJ databases">
        <title>The Acrasis kona genome and developmental transcriptomes reveal deep origins of eukaryotic multicellular pathways.</title>
        <authorList>
            <person name="Sheikh S."/>
            <person name="Fu C.-J."/>
            <person name="Brown M.W."/>
            <person name="Baldauf S.L."/>
        </authorList>
    </citation>
    <scope>NUCLEOTIDE SEQUENCE [LARGE SCALE GENOMIC DNA]</scope>
    <source>
        <strain evidence="1 2">ATCC MYA-3509</strain>
    </source>
</reference>
<accession>A0AAW2YMS0</accession>
<evidence type="ECO:0000313" key="2">
    <source>
        <dbReference type="Proteomes" id="UP001431209"/>
    </source>
</evidence>
<evidence type="ECO:0000313" key="1">
    <source>
        <dbReference type="EMBL" id="KAL0478231.1"/>
    </source>
</evidence>